<proteinExistence type="predicted"/>
<dbReference type="RefSeq" id="WP_012563579.1">
    <property type="nucleotide sequence ID" value="NC_011386.1"/>
</dbReference>
<dbReference type="OrthoDB" id="9803941at2"/>
<feature type="region of interest" description="Disordered" evidence="2">
    <location>
        <begin position="134"/>
        <end position="159"/>
    </location>
</feature>
<evidence type="ECO:0000313" key="3">
    <source>
        <dbReference type="EMBL" id="AEI06322.1"/>
    </source>
</evidence>
<evidence type="ECO:0000256" key="2">
    <source>
        <dbReference type="SAM" id="MobiDB-lite"/>
    </source>
</evidence>
<name>B6JHJ7_AFIC5</name>
<dbReference type="Proteomes" id="UP000007730">
    <property type="component" value="Chromosome"/>
</dbReference>
<dbReference type="EMBL" id="CP002826">
    <property type="protein sequence ID" value="AEI06322.1"/>
    <property type="molecule type" value="Genomic_DNA"/>
</dbReference>
<dbReference type="eggNOG" id="COG3905">
    <property type="taxonomic scope" value="Bacteria"/>
</dbReference>
<dbReference type="KEGG" id="ocg:OCA5_c16080"/>
<accession>B6JHJ7</accession>
<evidence type="ECO:0000256" key="1">
    <source>
        <dbReference type="SAM" id="Coils"/>
    </source>
</evidence>
<dbReference type="PATRIC" id="fig|504832.7.peg.1715"/>
<keyword evidence="1" id="KW-0175">Coiled coil</keyword>
<evidence type="ECO:0000313" key="4">
    <source>
        <dbReference type="Proteomes" id="UP000007730"/>
    </source>
</evidence>
<dbReference type="KEGG" id="oca:OCAR_6440"/>
<dbReference type="HOGENOM" id="CLU_117977_0_0_5"/>
<organism evidence="3 4">
    <name type="scientific">Afipia carboxidovorans (strain ATCC 49405 / DSM 1227 / KCTC 32145 / OM5)</name>
    <name type="common">Oligotropha carboxidovorans</name>
    <dbReference type="NCBI Taxonomy" id="504832"/>
    <lineage>
        <taxon>Bacteria</taxon>
        <taxon>Pseudomonadati</taxon>
        <taxon>Pseudomonadota</taxon>
        <taxon>Alphaproteobacteria</taxon>
        <taxon>Hyphomicrobiales</taxon>
        <taxon>Nitrobacteraceae</taxon>
        <taxon>Afipia</taxon>
    </lineage>
</organism>
<dbReference type="STRING" id="504832.OCA5_c16080"/>
<keyword evidence="4" id="KW-1185">Reference proteome</keyword>
<gene>
    <name evidence="3" type="ordered locus">OCA5_c16080</name>
</gene>
<feature type="coiled-coil region" evidence="1">
    <location>
        <begin position="61"/>
        <end position="88"/>
    </location>
</feature>
<protein>
    <submittedName>
        <fullName evidence="3">CopG-like domain protein</fullName>
    </submittedName>
</protein>
<dbReference type="AlphaFoldDB" id="B6JHJ7"/>
<sequence>MSQHSDIAPRTQRKKRLSIYLDPDLSDRLADHAGRHAQSRSMIAEAAIASLLSPDAEERREAALAKRLDRIDRNIQRLERDIGIANEAFAIFMRAWLTSTASLSEIAQAAAQAKGGERYDKFLEALGRRLAKGPRLRQEITEDMDSSSTNTSRPRDPRP</sequence>
<reference evidence="3 4" key="1">
    <citation type="journal article" date="2011" name="J. Bacteriol.">
        <title>Complete genome sequences of the chemolithoautotrophic Oligotropha carboxidovorans strains OM4 and OM5.</title>
        <authorList>
            <person name="Volland S."/>
            <person name="Rachinger M."/>
            <person name="Strittmatter A."/>
            <person name="Daniel R."/>
            <person name="Gottschalk G."/>
            <person name="Meyer O."/>
        </authorList>
    </citation>
    <scope>NUCLEOTIDE SEQUENCE [LARGE SCALE GENOMIC DNA]</scope>
    <source>
        <strain evidence="4">ATCC 49405 / DSM 1227 / KCTC 32145 / OM5</strain>
    </source>
</reference>